<organism evidence="1 2">
    <name type="scientific">Cyanidium caldarium</name>
    <name type="common">Red alga</name>
    <dbReference type="NCBI Taxonomy" id="2771"/>
    <lineage>
        <taxon>Eukaryota</taxon>
        <taxon>Rhodophyta</taxon>
        <taxon>Bangiophyceae</taxon>
        <taxon>Cyanidiales</taxon>
        <taxon>Cyanidiaceae</taxon>
        <taxon>Cyanidium</taxon>
    </lineage>
</organism>
<proteinExistence type="predicted"/>
<gene>
    <name evidence="1" type="ORF">CDCA_CDCA01G0461</name>
</gene>
<dbReference type="EMBL" id="JANCYW010000001">
    <property type="protein sequence ID" value="KAK4534436.1"/>
    <property type="molecule type" value="Genomic_DNA"/>
</dbReference>
<reference evidence="1 2" key="1">
    <citation type="submission" date="2022-07" db="EMBL/GenBank/DDBJ databases">
        <title>Genome-wide signatures of adaptation to extreme environments.</title>
        <authorList>
            <person name="Cho C.H."/>
            <person name="Yoon H.S."/>
        </authorList>
    </citation>
    <scope>NUCLEOTIDE SEQUENCE [LARGE SCALE GENOMIC DNA]</scope>
    <source>
        <strain evidence="1 2">DBV 063 E5</strain>
    </source>
</reference>
<evidence type="ECO:0000313" key="2">
    <source>
        <dbReference type="Proteomes" id="UP001301350"/>
    </source>
</evidence>
<protein>
    <submittedName>
        <fullName evidence="1">Uncharacterized protein</fullName>
    </submittedName>
</protein>
<dbReference type="Proteomes" id="UP001301350">
    <property type="component" value="Unassembled WGS sequence"/>
</dbReference>
<accession>A0AAV9IQU0</accession>
<comment type="caution">
    <text evidence="1">The sequence shown here is derived from an EMBL/GenBank/DDBJ whole genome shotgun (WGS) entry which is preliminary data.</text>
</comment>
<sequence length="293" mass="33201">MSSSRAAAPQTVSQGYAWYRAALDVLRRPLRQRTEEQLRQAHAWLLRAWLSERLPAAALALSKYYKSGAHAQERFMAEQRRMKWWQRWLRRWQQRWLPAAWSQALEARQGRLREETLLHANVGGRWQPRRLDALPTDYFIARRYLMAAALAGMPEAQYEAALELREVADPDALALSCTWLRRLAESPDADAVTHEAQRVYGIVSAANGAWARAERYLSRWHAREAIQTGSEFDAYTVCVLALVMVQRYQAAAVTGDAHAVDQVSRAKKLLAQAADAGCATAERCLLGLLEKSA</sequence>
<keyword evidence="2" id="KW-1185">Reference proteome</keyword>
<dbReference type="AlphaFoldDB" id="A0AAV9IQU0"/>
<evidence type="ECO:0000313" key="1">
    <source>
        <dbReference type="EMBL" id="KAK4534436.1"/>
    </source>
</evidence>
<name>A0AAV9IQU0_CYACA</name>